<gene>
    <name evidence="12" type="ORF">E5288_WYG003336</name>
</gene>
<dbReference type="AlphaFoldDB" id="A0A6B0RL97"/>
<dbReference type="GO" id="GO:0005737">
    <property type="term" value="C:cytoplasm"/>
    <property type="evidence" value="ECO:0007669"/>
    <property type="project" value="UniProtKB-SubCell"/>
</dbReference>
<evidence type="ECO:0000256" key="10">
    <source>
        <dbReference type="SAM" id="Phobius"/>
    </source>
</evidence>
<organism evidence="12 13">
    <name type="scientific">Bos mutus</name>
    <name type="common">wild yak</name>
    <dbReference type="NCBI Taxonomy" id="72004"/>
    <lineage>
        <taxon>Eukaryota</taxon>
        <taxon>Metazoa</taxon>
        <taxon>Chordata</taxon>
        <taxon>Craniata</taxon>
        <taxon>Vertebrata</taxon>
        <taxon>Euteleostomi</taxon>
        <taxon>Mammalia</taxon>
        <taxon>Eutheria</taxon>
        <taxon>Laurasiatheria</taxon>
        <taxon>Artiodactyla</taxon>
        <taxon>Ruminantia</taxon>
        <taxon>Pecora</taxon>
        <taxon>Bovidae</taxon>
        <taxon>Bovinae</taxon>
        <taxon>Bos</taxon>
    </lineage>
</organism>
<feature type="domain" description="Rho-GAP" evidence="11">
    <location>
        <begin position="574"/>
        <end position="773"/>
    </location>
</feature>
<evidence type="ECO:0000256" key="8">
    <source>
        <dbReference type="ARBA" id="ARBA00083390"/>
    </source>
</evidence>
<dbReference type="Proteomes" id="UP000322234">
    <property type="component" value="Unassembled WGS sequence"/>
</dbReference>
<dbReference type="Pfam" id="PF00620">
    <property type="entry name" value="RhoGAP"/>
    <property type="match status" value="1"/>
</dbReference>
<dbReference type="GO" id="GO:0030833">
    <property type="term" value="P:regulation of actin filament polymerization"/>
    <property type="evidence" value="ECO:0007669"/>
    <property type="project" value="TreeGrafter"/>
</dbReference>
<dbReference type="InterPro" id="IPR057323">
    <property type="entry name" value="RHG40/28/18_ubiquitin"/>
</dbReference>
<evidence type="ECO:0000259" key="11">
    <source>
        <dbReference type="PROSITE" id="PS50238"/>
    </source>
</evidence>
<sequence>MATGEAKRSIRCIFFMETRSLSSEEPAPICKVRKSEFTYRGSRASLKKVKVSNVLACFYRVVWQNLLICAILFYTVYYVVLGMCCVMLGVYELDVLAPFDFKTNPSWLNTNYKGKESGFACFSLLCACGNSETHIGKGLLPAKVCFLTKTEKEFLCDFKNPFGLSLKAVVLTAYHPSGKDQALGGSHGKGGEEAASRHVVCMEQSSQAAKSTVPVQEGQGVGKEDMNPVLPGYPQIQYIEKSSQGSKMDKYSGHSKTLIIGCVNKITFGFAMCKTHKDWNVGCEKNRRYGQYTMNQEVTKVTERPPFDRSGSQDSLDELSMEAYWTELENIKKSHENRQDDQEVVVVKEPDEGELEEEWLKEAGLSNLFGETAGDPQESMVFLSTLTRTQAAAVQKRVETVSQTLRKKNKQYQVPDVRDIFAQQTGSKEKEAPDGTESQSVGTDENKYRGKDDQASHLGVGGKELTPLVPEEAPASETDINLEVSFAEQAVSQKESSREKIQRSRGDDATLLTYRVPKDKTGTTRIGDLAPQDMKKVCHLALIELTALYDVLGIELKQQKAVKIKTKDSGLFCVPLTVLLEQDQKKVPGTRIPLIFQKLISRIEEGGLETEGLLRIPGVAVRIKNLCQELEAKFYEGTFNWESVKQHDAASLLKLFIRELPQPLLSVEYLKAFQAVQNLPTRKQQLQALNLLVILLPDANRDTLKALLEFLQRVVDNKEKNKMTIMNVAMVMAPNLFMYHTLGLKSGEQREFVMAAGIANIMHLLIRYQKLLWTIPKFIVNQVRKQNTENQRKDKKAMKKLLKKMAYDREKYEKQDKSANDADVPQGVIRVQAPHLSKVSMAIQLTEELKASDVLARFLSQESGVAQTLKNGEVSLYEIGGNIGERCLDDNTYMKDLYQLNPNAEWVIKSKPS</sequence>
<evidence type="ECO:0000256" key="6">
    <source>
        <dbReference type="ARBA" id="ARBA00066183"/>
    </source>
</evidence>
<feature type="compositionally biased region" description="Basic and acidic residues" evidence="9">
    <location>
        <begin position="444"/>
        <end position="455"/>
    </location>
</feature>
<keyword evidence="4" id="KW-0597">Phosphoprotein</keyword>
<evidence type="ECO:0000256" key="7">
    <source>
        <dbReference type="ARBA" id="ARBA00070234"/>
    </source>
</evidence>
<dbReference type="InterPro" id="IPR008936">
    <property type="entry name" value="Rho_GTPase_activation_prot"/>
</dbReference>
<dbReference type="FunFam" id="1.10.555.10:FF:000028">
    <property type="entry name" value="rho GTPase-activating protein 18 isoform X1"/>
    <property type="match status" value="1"/>
</dbReference>
<keyword evidence="3" id="KW-0963">Cytoplasm</keyword>
<dbReference type="CDD" id="cd04391">
    <property type="entry name" value="RhoGAP_ARHGAP18"/>
    <property type="match status" value="1"/>
</dbReference>
<feature type="transmembrane region" description="Helical" evidence="10">
    <location>
        <begin position="66"/>
        <end position="91"/>
    </location>
</feature>
<evidence type="ECO:0000313" key="12">
    <source>
        <dbReference type="EMBL" id="MXQ88734.1"/>
    </source>
</evidence>
<dbReference type="PANTHER" id="PTHR14963:SF6">
    <property type="entry name" value="RHO GTPASE-ACTIVATING PROTEIN 18"/>
    <property type="match status" value="1"/>
</dbReference>
<comment type="caution">
    <text evidence="12">The sequence shown here is derived from an EMBL/GenBank/DDBJ whole genome shotgun (WGS) entry which is preliminary data.</text>
</comment>
<dbReference type="GO" id="GO:0007165">
    <property type="term" value="P:signal transduction"/>
    <property type="evidence" value="ECO:0007669"/>
    <property type="project" value="InterPro"/>
</dbReference>
<dbReference type="Pfam" id="PF25442">
    <property type="entry name" value="Ubiquitin_RHG40_C"/>
    <property type="match status" value="1"/>
</dbReference>
<evidence type="ECO:0000256" key="9">
    <source>
        <dbReference type="SAM" id="MobiDB-lite"/>
    </source>
</evidence>
<dbReference type="PANTHER" id="PTHR14963">
    <property type="entry name" value="RHO GTPASE ACTIVATING PROTEIN 18,19-RELATED"/>
    <property type="match status" value="1"/>
</dbReference>
<keyword evidence="10" id="KW-1133">Transmembrane helix</keyword>
<comment type="subunit">
    <text evidence="6">Interacts with MPHOSPH6.</text>
</comment>
<evidence type="ECO:0000256" key="4">
    <source>
        <dbReference type="ARBA" id="ARBA00022553"/>
    </source>
</evidence>
<evidence type="ECO:0000313" key="13">
    <source>
        <dbReference type="Proteomes" id="UP000322234"/>
    </source>
</evidence>
<dbReference type="Gene3D" id="1.10.555.10">
    <property type="entry name" value="Rho GTPase activation protein"/>
    <property type="match status" value="1"/>
</dbReference>
<name>A0A6B0RL97_9CETA</name>
<dbReference type="GO" id="GO:0051056">
    <property type="term" value="P:regulation of small GTPase mediated signal transduction"/>
    <property type="evidence" value="ECO:0007669"/>
    <property type="project" value="TreeGrafter"/>
</dbReference>
<evidence type="ECO:0000256" key="1">
    <source>
        <dbReference type="ARBA" id="ARBA00004496"/>
    </source>
</evidence>
<dbReference type="GO" id="GO:0005096">
    <property type="term" value="F:GTPase activator activity"/>
    <property type="evidence" value="ECO:0007669"/>
    <property type="project" value="UniProtKB-KW"/>
</dbReference>
<dbReference type="EMBL" id="VBQZ03000048">
    <property type="protein sequence ID" value="MXQ88734.1"/>
    <property type="molecule type" value="Genomic_DNA"/>
</dbReference>
<dbReference type="SUPFAM" id="SSF48350">
    <property type="entry name" value="GTPase activation domain, GAP"/>
    <property type="match status" value="1"/>
</dbReference>
<comment type="function">
    <text evidence="5">Rho GTPase activating protein that suppresses F-actin polymerization by inhibiting Rho. Rho GTPase activating proteins act by converting Rho-type GTPases to an inactive GDP-bound state. Plays a key role in tissue tension and 3D tissue shape by regulating cortical actomyosin network formation. Acts downstream of YAP1 and inhibits actin polymerization, which in turn reduces nuclear localization of YAP1. Regulates cell shape, spreading, and migration.</text>
</comment>
<protein>
    <recommendedName>
        <fullName evidence="7">Rho GTPase-activating protein 18</fullName>
    </recommendedName>
    <alternativeName>
        <fullName evidence="8">Rho-type GTPase-activating protein 18</fullName>
    </alternativeName>
</protein>
<evidence type="ECO:0000256" key="2">
    <source>
        <dbReference type="ARBA" id="ARBA00022468"/>
    </source>
</evidence>
<keyword evidence="10" id="KW-0812">Transmembrane</keyword>
<evidence type="ECO:0000256" key="5">
    <source>
        <dbReference type="ARBA" id="ARBA00054723"/>
    </source>
</evidence>
<dbReference type="SMART" id="SM00324">
    <property type="entry name" value="RhoGAP"/>
    <property type="match status" value="1"/>
</dbReference>
<evidence type="ECO:0000256" key="3">
    <source>
        <dbReference type="ARBA" id="ARBA00022490"/>
    </source>
</evidence>
<dbReference type="InterPro" id="IPR000198">
    <property type="entry name" value="RhoGAP_dom"/>
</dbReference>
<comment type="subcellular location">
    <subcellularLocation>
        <location evidence="1">Cytoplasm</location>
    </subcellularLocation>
</comment>
<keyword evidence="13" id="KW-1185">Reference proteome</keyword>
<keyword evidence="2" id="KW-0343">GTPase activation</keyword>
<dbReference type="PROSITE" id="PS50238">
    <property type="entry name" value="RHOGAP"/>
    <property type="match status" value="1"/>
</dbReference>
<feature type="region of interest" description="Disordered" evidence="9">
    <location>
        <begin position="424"/>
        <end position="468"/>
    </location>
</feature>
<reference evidence="12" key="1">
    <citation type="submission" date="2019-10" db="EMBL/GenBank/DDBJ databases">
        <title>The sequence and de novo assembly of the wild yak genome.</title>
        <authorList>
            <person name="Liu Y."/>
        </authorList>
    </citation>
    <scope>NUCLEOTIDE SEQUENCE [LARGE SCALE GENOMIC DNA]</scope>
    <source>
        <strain evidence="12">WY2019</strain>
    </source>
</reference>
<accession>A0A6B0RL97</accession>
<proteinExistence type="predicted"/>
<keyword evidence="10" id="KW-0472">Membrane</keyword>